<evidence type="ECO:0000313" key="4">
    <source>
        <dbReference type="Proteomes" id="UP000054820"/>
    </source>
</evidence>
<keyword evidence="1" id="KW-0472">Membrane</keyword>
<dbReference type="STRING" id="460.Lstg_0931"/>
<feature type="transmembrane region" description="Helical" evidence="1">
    <location>
        <begin position="343"/>
        <end position="360"/>
    </location>
</feature>
<gene>
    <name evidence="2" type="ORF">Lstg_0931</name>
    <name evidence="3" type="ORF">NCTC11991_02173</name>
</gene>
<dbReference type="OrthoDB" id="5492344at2"/>
<feature type="transmembrane region" description="Helical" evidence="1">
    <location>
        <begin position="217"/>
        <end position="242"/>
    </location>
</feature>
<evidence type="ECO:0000313" key="3">
    <source>
        <dbReference type="EMBL" id="STY23564.1"/>
    </source>
</evidence>
<dbReference type="EMBL" id="LNYZ01000007">
    <property type="protein sequence ID" value="KTD78974.1"/>
    <property type="molecule type" value="Genomic_DNA"/>
</dbReference>
<proteinExistence type="predicted"/>
<dbReference type="Proteomes" id="UP000054820">
    <property type="component" value="Unassembled WGS sequence"/>
</dbReference>
<reference evidence="3 5" key="2">
    <citation type="submission" date="2018-06" db="EMBL/GenBank/DDBJ databases">
        <authorList>
            <consortium name="Pathogen Informatics"/>
            <person name="Doyle S."/>
        </authorList>
    </citation>
    <scope>NUCLEOTIDE SEQUENCE [LARGE SCALE GENOMIC DNA]</scope>
    <source>
        <strain evidence="3 5">NCTC11991</strain>
    </source>
</reference>
<protein>
    <submittedName>
        <fullName evidence="3">LphB</fullName>
    </submittedName>
</protein>
<feature type="transmembrane region" description="Helical" evidence="1">
    <location>
        <begin position="286"/>
        <end position="301"/>
    </location>
</feature>
<organism evidence="3 5">
    <name type="scientific">Legionella steigerwaltii</name>
    <dbReference type="NCBI Taxonomy" id="460"/>
    <lineage>
        <taxon>Bacteria</taxon>
        <taxon>Pseudomonadati</taxon>
        <taxon>Pseudomonadota</taxon>
        <taxon>Gammaproteobacteria</taxon>
        <taxon>Legionellales</taxon>
        <taxon>Legionellaceae</taxon>
        <taxon>Legionella</taxon>
    </lineage>
</organism>
<name>A0A378LA30_9GAMM</name>
<dbReference type="Proteomes" id="UP000255110">
    <property type="component" value="Unassembled WGS sequence"/>
</dbReference>
<evidence type="ECO:0000313" key="5">
    <source>
        <dbReference type="Proteomes" id="UP000255110"/>
    </source>
</evidence>
<sequence>MKPGFRWYDSILILLFFYLFVLQIQAIWAFTIDDMFISLRYAKHWVAGEGILWNLHAPPVEGYSNFSFVALGALTLLFKGNPVIVLKLAGLLGLFITCYFIYLISRLWFSQRDSLLPCFGLLLYKGQIIWATSGLETTVYEAFICGTVYCCLRGMGYSFFPNLRGTAVNAYFIFAGILLALAGMTRPEAPAFMILFFILMCWDRPKEEIKQYRYGVLLFCLTLVFFYGPYFFWRLIYFGFLFPNSVYCKGLSKSFTFSLNLHYLKLIWPLALLVLPACIKAKDKRHYFLWLPSFVYLIMLVDSDPVVAFENRLFLPAFALFLPLVVQGIYTVMCVFRQTRDSIFSLLFYVCTLVILFLLIPKMSLADYRYFSQNPVKGEQLRSKVVDWLNHHASAGDWVVLADSGLIPYASNLNFIDSYCLNNLAMAHYPTQHIYAHFCESIWQKKPKIIILTSLIKQGKVIYTPSDACLKTILDKYHYKLSTTYVSNNPDSTYRYEIYENPFAFPSKRKSF</sequence>
<dbReference type="AlphaFoldDB" id="A0A378LA30"/>
<dbReference type="EMBL" id="UGOY01000001">
    <property type="protein sequence ID" value="STY23564.1"/>
    <property type="molecule type" value="Genomic_DNA"/>
</dbReference>
<feature type="transmembrane region" description="Helical" evidence="1">
    <location>
        <begin position="189"/>
        <end position="205"/>
    </location>
</feature>
<evidence type="ECO:0000256" key="1">
    <source>
        <dbReference type="SAM" id="Phobius"/>
    </source>
</evidence>
<accession>A0A378LA30</accession>
<feature type="transmembrane region" description="Helical" evidence="1">
    <location>
        <begin position="85"/>
        <end position="108"/>
    </location>
</feature>
<feature type="transmembrane region" description="Helical" evidence="1">
    <location>
        <begin position="313"/>
        <end position="336"/>
    </location>
</feature>
<reference evidence="2 4" key="1">
    <citation type="submission" date="2015-11" db="EMBL/GenBank/DDBJ databases">
        <title>Genomic analysis of 38 Legionella species identifies large and diverse effector repertoires.</title>
        <authorList>
            <person name="Burstein D."/>
            <person name="Amaro F."/>
            <person name="Zusman T."/>
            <person name="Lifshitz Z."/>
            <person name="Cohen O."/>
            <person name="Gilbert J.A."/>
            <person name="Pupko T."/>
            <person name="Shuman H.A."/>
            <person name="Segal G."/>
        </authorList>
    </citation>
    <scope>NUCLEOTIDE SEQUENCE [LARGE SCALE GENOMIC DNA]</scope>
    <source>
        <strain evidence="2 4">SC-18-C9</strain>
    </source>
</reference>
<keyword evidence="4" id="KW-1185">Reference proteome</keyword>
<feature type="transmembrane region" description="Helical" evidence="1">
    <location>
        <begin position="128"/>
        <end position="151"/>
    </location>
</feature>
<dbReference type="RefSeq" id="WP_058476514.1">
    <property type="nucleotide sequence ID" value="NZ_CAAAIO010000007.1"/>
</dbReference>
<feature type="transmembrane region" description="Helical" evidence="1">
    <location>
        <begin position="163"/>
        <end position="183"/>
    </location>
</feature>
<keyword evidence="1" id="KW-0812">Transmembrane</keyword>
<keyword evidence="1" id="KW-1133">Transmembrane helix</keyword>
<evidence type="ECO:0000313" key="2">
    <source>
        <dbReference type="EMBL" id="KTD78974.1"/>
    </source>
</evidence>
<feature type="transmembrane region" description="Helical" evidence="1">
    <location>
        <begin position="262"/>
        <end position="279"/>
    </location>
</feature>